<accession>A0ABM1HR31</accession>
<dbReference type="RefSeq" id="XP_015089120.2">
    <property type="nucleotide sequence ID" value="XM_015233634.2"/>
</dbReference>
<evidence type="ECO:0000313" key="10">
    <source>
        <dbReference type="Proteomes" id="UP000694930"/>
    </source>
</evidence>
<gene>
    <name evidence="11" type="primary">LOC107032069</name>
</gene>
<dbReference type="PROSITE" id="PS50089">
    <property type="entry name" value="ZF_RING_2"/>
    <property type="match status" value="1"/>
</dbReference>
<evidence type="ECO:0000256" key="1">
    <source>
        <dbReference type="ARBA" id="ARBA00000900"/>
    </source>
</evidence>
<evidence type="ECO:0000256" key="5">
    <source>
        <dbReference type="ARBA" id="ARBA00022771"/>
    </source>
</evidence>
<dbReference type="PANTHER" id="PTHR22937:SF159">
    <property type="entry name" value="RING-TYPE E3 UBIQUITIN TRANSFERASE"/>
    <property type="match status" value="1"/>
</dbReference>
<evidence type="ECO:0000313" key="11">
    <source>
        <dbReference type="RefSeq" id="XP_015089120.2"/>
    </source>
</evidence>
<comment type="catalytic activity">
    <reaction evidence="1">
        <text>S-ubiquitinyl-[E2 ubiquitin-conjugating enzyme]-L-cysteine + [acceptor protein]-L-lysine = [E2 ubiquitin-conjugating enzyme]-L-cysteine + N(6)-ubiquitinyl-[acceptor protein]-L-lysine.</text>
        <dbReference type="EC" id="2.3.2.27"/>
    </reaction>
</comment>
<evidence type="ECO:0000256" key="2">
    <source>
        <dbReference type="ARBA" id="ARBA00012483"/>
    </source>
</evidence>
<reference evidence="10" key="1">
    <citation type="journal article" date="2014" name="Nat. Genet.">
        <title>The genome of the stress-tolerant wild tomato species Solanum pennellii.</title>
        <authorList>
            <person name="Bolger A."/>
            <person name="Scossa F."/>
            <person name="Bolger M.E."/>
            <person name="Lanz C."/>
            <person name="Maumus F."/>
            <person name="Tohge T."/>
            <person name="Quesneville H."/>
            <person name="Alseekh S."/>
            <person name="Sorensen I."/>
            <person name="Lichtenstein G."/>
            <person name="Fich E.A."/>
            <person name="Conte M."/>
            <person name="Keller H."/>
            <person name="Schneeberger K."/>
            <person name="Schwacke R."/>
            <person name="Ofner I."/>
            <person name="Vrebalov J."/>
            <person name="Xu Y."/>
            <person name="Osorio S."/>
            <person name="Aflitos S.A."/>
            <person name="Schijlen E."/>
            <person name="Jimenez-Gomez J.M."/>
            <person name="Ryngajllo M."/>
            <person name="Kimura S."/>
            <person name="Kumar R."/>
            <person name="Koenig D."/>
            <person name="Headland L.R."/>
            <person name="Maloof J.N."/>
            <person name="Sinha N."/>
            <person name="van Ham R.C."/>
            <person name="Lankhorst R.K."/>
            <person name="Mao L."/>
            <person name="Vogel A."/>
            <person name="Arsova B."/>
            <person name="Panstruga R."/>
            <person name="Fei Z."/>
            <person name="Rose J.K."/>
            <person name="Zamir D."/>
            <person name="Carrari F."/>
            <person name="Giovannoni J.J."/>
            <person name="Weigel D."/>
            <person name="Usadel B."/>
            <person name="Fernie A.R."/>
        </authorList>
    </citation>
    <scope>NUCLEOTIDE SEQUENCE [LARGE SCALE GENOMIC DNA]</scope>
    <source>
        <strain evidence="10">cv. LA0716</strain>
    </source>
</reference>
<dbReference type="InterPro" id="IPR013083">
    <property type="entry name" value="Znf_RING/FYVE/PHD"/>
</dbReference>
<keyword evidence="3" id="KW-0808">Transferase</keyword>
<sequence>MATVSIYFLWKLSVKEILWQPCQFIFYGNFLLSKYYGNHLSVYIYICVCELLLLNSYLQLSFLCSAKPQLNCFLTIAEKKQNFTFVSLFVVMMSMNSDPALFLTHGQYIDGVFVIDNAAPLFPSQPHNHPSTNTVFQDPYTHHLAPHNNYSVFWDPYTYHHQFIHQPTDDVNQLIVAMQNFGSRLSAQPFDYTALIDLPAHHTEVSQQQEEEIVMMKTTSRCVNKVDSEEICSICLSDYVKDDTIGTLSCGHEYHANCIQQWLLRGKKNCPICRSSV</sequence>
<name>A0ABM1HR31_SOLPN</name>
<evidence type="ECO:0000256" key="6">
    <source>
        <dbReference type="ARBA" id="ARBA00022786"/>
    </source>
</evidence>
<dbReference type="SUPFAM" id="SSF57850">
    <property type="entry name" value="RING/U-box"/>
    <property type="match status" value="1"/>
</dbReference>
<dbReference type="InterPro" id="IPR045191">
    <property type="entry name" value="MBR1/2-like"/>
</dbReference>
<protein>
    <recommendedName>
        <fullName evidence="2">RING-type E3 ubiquitin transferase</fullName>
        <ecNumber evidence="2">2.3.2.27</ecNumber>
    </recommendedName>
</protein>
<evidence type="ECO:0000256" key="3">
    <source>
        <dbReference type="ARBA" id="ARBA00022679"/>
    </source>
</evidence>
<evidence type="ECO:0000256" key="4">
    <source>
        <dbReference type="ARBA" id="ARBA00022723"/>
    </source>
</evidence>
<keyword evidence="6" id="KW-0833">Ubl conjugation pathway</keyword>
<dbReference type="SMART" id="SM00184">
    <property type="entry name" value="RING"/>
    <property type="match status" value="1"/>
</dbReference>
<keyword evidence="10" id="KW-1185">Reference proteome</keyword>
<evidence type="ECO:0000259" key="9">
    <source>
        <dbReference type="PROSITE" id="PS50089"/>
    </source>
</evidence>
<dbReference type="PANTHER" id="PTHR22937">
    <property type="entry name" value="E3 UBIQUITIN-PROTEIN LIGASE RNF165"/>
    <property type="match status" value="1"/>
</dbReference>
<reference evidence="11" key="2">
    <citation type="submission" date="2025-08" db="UniProtKB">
        <authorList>
            <consortium name="RefSeq"/>
        </authorList>
    </citation>
    <scope>IDENTIFICATION</scope>
</reference>
<dbReference type="Proteomes" id="UP000694930">
    <property type="component" value="Chromosome 10"/>
</dbReference>
<keyword evidence="4" id="KW-0479">Metal-binding</keyword>
<dbReference type="EC" id="2.3.2.27" evidence="2"/>
<organism evidence="10 11">
    <name type="scientific">Solanum pennellii</name>
    <name type="common">Tomato</name>
    <name type="synonym">Lycopersicon pennellii</name>
    <dbReference type="NCBI Taxonomy" id="28526"/>
    <lineage>
        <taxon>Eukaryota</taxon>
        <taxon>Viridiplantae</taxon>
        <taxon>Streptophyta</taxon>
        <taxon>Embryophyta</taxon>
        <taxon>Tracheophyta</taxon>
        <taxon>Spermatophyta</taxon>
        <taxon>Magnoliopsida</taxon>
        <taxon>eudicotyledons</taxon>
        <taxon>Gunneridae</taxon>
        <taxon>Pentapetalae</taxon>
        <taxon>asterids</taxon>
        <taxon>lamiids</taxon>
        <taxon>Solanales</taxon>
        <taxon>Solanaceae</taxon>
        <taxon>Solanoideae</taxon>
        <taxon>Solaneae</taxon>
        <taxon>Solanum</taxon>
        <taxon>Solanum subgen. Lycopersicon</taxon>
    </lineage>
</organism>
<keyword evidence="7" id="KW-0862">Zinc</keyword>
<evidence type="ECO:0000256" key="7">
    <source>
        <dbReference type="ARBA" id="ARBA00022833"/>
    </source>
</evidence>
<dbReference type="InterPro" id="IPR001841">
    <property type="entry name" value="Znf_RING"/>
</dbReference>
<proteinExistence type="predicted"/>
<dbReference type="GeneID" id="107032069"/>
<feature type="domain" description="RING-type" evidence="9">
    <location>
        <begin position="232"/>
        <end position="274"/>
    </location>
</feature>
<dbReference type="Gene3D" id="3.30.40.10">
    <property type="entry name" value="Zinc/RING finger domain, C3HC4 (zinc finger)"/>
    <property type="match status" value="1"/>
</dbReference>
<dbReference type="Pfam" id="PF13639">
    <property type="entry name" value="zf-RING_2"/>
    <property type="match status" value="1"/>
</dbReference>
<evidence type="ECO:0000256" key="8">
    <source>
        <dbReference type="PROSITE-ProRule" id="PRU00175"/>
    </source>
</evidence>
<keyword evidence="5 8" id="KW-0863">Zinc-finger</keyword>